<evidence type="ECO:0000313" key="2">
    <source>
        <dbReference type="Proteomes" id="UP000278807"/>
    </source>
</evidence>
<keyword evidence="2" id="KW-1185">Reference proteome</keyword>
<dbReference type="WBParaSite" id="HNAJ_0001193101-mRNA-1">
    <property type="protein sequence ID" value="HNAJ_0001193101-mRNA-1"/>
    <property type="gene ID" value="HNAJ_0001193101"/>
</dbReference>
<gene>
    <name evidence="1" type="ORF">HNAJ_LOCUS11920</name>
</gene>
<sequence length="91" mass="10495">MWLATWPKEVRSLAKEFLGKFTQINVGSEDILVNQIIKQYVEVFANFVKTRKKTEVLLHRLKARCFDVAAMHGNMQQYECGAILAGKALFY</sequence>
<organism evidence="3">
    <name type="scientific">Rodentolepis nana</name>
    <name type="common">Dwarf tapeworm</name>
    <name type="synonym">Hymenolepis nana</name>
    <dbReference type="NCBI Taxonomy" id="102285"/>
    <lineage>
        <taxon>Eukaryota</taxon>
        <taxon>Metazoa</taxon>
        <taxon>Spiralia</taxon>
        <taxon>Lophotrochozoa</taxon>
        <taxon>Platyhelminthes</taxon>
        <taxon>Cestoda</taxon>
        <taxon>Eucestoda</taxon>
        <taxon>Cyclophyllidea</taxon>
        <taxon>Hymenolepididae</taxon>
        <taxon>Rodentolepis</taxon>
    </lineage>
</organism>
<reference evidence="1 2" key="2">
    <citation type="submission" date="2018-11" db="EMBL/GenBank/DDBJ databases">
        <authorList>
            <consortium name="Pathogen Informatics"/>
        </authorList>
    </citation>
    <scope>NUCLEOTIDE SEQUENCE [LARGE SCALE GENOMIC DNA]</scope>
</reference>
<reference evidence="3" key="1">
    <citation type="submission" date="2017-02" db="UniProtKB">
        <authorList>
            <consortium name="WormBaseParasite"/>
        </authorList>
    </citation>
    <scope>IDENTIFICATION</scope>
</reference>
<name>A0A0R3TVS0_RODNA</name>
<dbReference type="OrthoDB" id="196131at2759"/>
<evidence type="ECO:0000313" key="3">
    <source>
        <dbReference type="WBParaSite" id="HNAJ_0001193101-mRNA-1"/>
    </source>
</evidence>
<proteinExistence type="predicted"/>
<dbReference type="AlphaFoldDB" id="A0A0R3TVS0"/>
<accession>A0A0R3TVS0</accession>
<dbReference type="STRING" id="102285.A0A0R3TVS0"/>
<dbReference type="EMBL" id="UZAE01013888">
    <property type="protein sequence ID" value="VDO11708.1"/>
    <property type="molecule type" value="Genomic_DNA"/>
</dbReference>
<evidence type="ECO:0000313" key="1">
    <source>
        <dbReference type="EMBL" id="VDO11708.1"/>
    </source>
</evidence>
<dbReference type="Proteomes" id="UP000278807">
    <property type="component" value="Unassembled WGS sequence"/>
</dbReference>
<protein>
    <submittedName>
        <fullName evidence="3">CULLIN_2 domain-containing protein</fullName>
    </submittedName>
</protein>